<protein>
    <submittedName>
        <fullName evidence="2">Putative MFS family arabinose efflux permease</fullName>
    </submittedName>
</protein>
<dbReference type="SUPFAM" id="SSF103473">
    <property type="entry name" value="MFS general substrate transporter"/>
    <property type="match status" value="1"/>
</dbReference>
<proteinExistence type="predicted"/>
<dbReference type="PANTHER" id="PTHR23531">
    <property type="entry name" value="QUINOLENE RESISTANCE PROTEIN NORA"/>
    <property type="match status" value="1"/>
</dbReference>
<gene>
    <name evidence="2" type="ORF">FHS18_003085</name>
</gene>
<dbReference type="EMBL" id="JACHXK010000006">
    <property type="protein sequence ID" value="MBB3111017.1"/>
    <property type="molecule type" value="Genomic_DNA"/>
</dbReference>
<accession>A0A7W5AYN6</accession>
<dbReference type="InterPro" id="IPR052714">
    <property type="entry name" value="MFS_Exporter"/>
</dbReference>
<reference evidence="2 3" key="1">
    <citation type="submission" date="2020-08" db="EMBL/GenBank/DDBJ databases">
        <title>Genomic Encyclopedia of Type Strains, Phase III (KMG-III): the genomes of soil and plant-associated and newly described type strains.</title>
        <authorList>
            <person name="Whitman W."/>
        </authorList>
    </citation>
    <scope>NUCLEOTIDE SEQUENCE [LARGE SCALE GENOMIC DNA]</scope>
    <source>
        <strain evidence="2 3">CECT 5862</strain>
    </source>
</reference>
<evidence type="ECO:0000313" key="2">
    <source>
        <dbReference type="EMBL" id="MBB3111017.1"/>
    </source>
</evidence>
<dbReference type="Proteomes" id="UP000570361">
    <property type="component" value="Unassembled WGS sequence"/>
</dbReference>
<evidence type="ECO:0000313" key="3">
    <source>
        <dbReference type="Proteomes" id="UP000570361"/>
    </source>
</evidence>
<feature type="transmembrane region" description="Helical" evidence="1">
    <location>
        <begin position="12"/>
        <end position="32"/>
    </location>
</feature>
<sequence length="63" mass="6949">MEPARRGPANATFYSAFDLGIGGGALILGRLAEASSYAAMYRYSFFVVVLFCIVYVLFSRKRS</sequence>
<dbReference type="PANTHER" id="PTHR23531:SF2">
    <property type="entry name" value="PERMEASE"/>
    <property type="match status" value="1"/>
</dbReference>
<organism evidence="2 3">
    <name type="scientific">Paenibacillus phyllosphaerae</name>
    <dbReference type="NCBI Taxonomy" id="274593"/>
    <lineage>
        <taxon>Bacteria</taxon>
        <taxon>Bacillati</taxon>
        <taxon>Bacillota</taxon>
        <taxon>Bacilli</taxon>
        <taxon>Bacillales</taxon>
        <taxon>Paenibacillaceae</taxon>
        <taxon>Paenibacillus</taxon>
    </lineage>
</organism>
<feature type="transmembrane region" description="Helical" evidence="1">
    <location>
        <begin position="38"/>
        <end position="58"/>
    </location>
</feature>
<dbReference type="InterPro" id="IPR036259">
    <property type="entry name" value="MFS_trans_sf"/>
</dbReference>
<keyword evidence="1" id="KW-0472">Membrane</keyword>
<keyword evidence="1" id="KW-1133">Transmembrane helix</keyword>
<keyword evidence="1" id="KW-0812">Transmembrane</keyword>
<keyword evidence="3" id="KW-1185">Reference proteome</keyword>
<evidence type="ECO:0000256" key="1">
    <source>
        <dbReference type="SAM" id="Phobius"/>
    </source>
</evidence>
<dbReference type="RefSeq" id="WP_246427664.1">
    <property type="nucleotide sequence ID" value="NZ_JACHXK010000006.1"/>
</dbReference>
<name>A0A7W5AYN6_9BACL</name>
<comment type="caution">
    <text evidence="2">The sequence shown here is derived from an EMBL/GenBank/DDBJ whole genome shotgun (WGS) entry which is preliminary data.</text>
</comment>
<dbReference type="AlphaFoldDB" id="A0A7W5AYN6"/>